<feature type="compositionally biased region" description="Low complexity" evidence="1">
    <location>
        <begin position="97"/>
        <end position="112"/>
    </location>
</feature>
<dbReference type="EMBL" id="CAMXCT010002223">
    <property type="protein sequence ID" value="CAI3996607.1"/>
    <property type="molecule type" value="Genomic_DNA"/>
</dbReference>
<feature type="compositionally biased region" description="Low complexity" evidence="1">
    <location>
        <begin position="153"/>
        <end position="182"/>
    </location>
</feature>
<dbReference type="EMBL" id="CAMXCT030002223">
    <property type="protein sequence ID" value="CAL4783919.1"/>
    <property type="molecule type" value="Genomic_DNA"/>
</dbReference>
<dbReference type="Proteomes" id="UP001152797">
    <property type="component" value="Unassembled WGS sequence"/>
</dbReference>
<sequence>MTQHSQRFRPDAATELDSDHGEPREPAAFLLALSPANERARRVATIEGETPVKRPRRERGGHKTRAQKERRRATLAGERVAAEDFPLTPNYGAQLDSNPKAVAAPSASARSSCKPDPVEEGEVKSSVEPESARSSAGEAAVGLTIDLTTEVTQQRLQPSSSLPSGPADGPRPSSSSSRGTASGSRALLLSRLSRSRIFILSDFNGVINCDQFLRKTSEGREEAGQKVTLKNKQAVLRLLTHAPEIQLGILSYIGRWSTKKRLGCIEAIKELNQYLLDRNCSKTVGLRITDSPDEKSGIVCRVKAHSFVDDRYSTVQQTVNEVWDKKLQSEIFFLSEFPPRNRYLRHCRSFEEFVSQVLAARFVPTVDDPVWTTEFPPPAAESA</sequence>
<keyword evidence="4" id="KW-1185">Reference proteome</keyword>
<comment type="caution">
    <text evidence="2">The sequence shown here is derived from an EMBL/GenBank/DDBJ whole genome shotgun (WGS) entry which is preliminary data.</text>
</comment>
<feature type="compositionally biased region" description="Basic residues" evidence="1">
    <location>
        <begin position="53"/>
        <end position="73"/>
    </location>
</feature>
<feature type="region of interest" description="Disordered" evidence="1">
    <location>
        <begin position="1"/>
        <end position="26"/>
    </location>
</feature>
<evidence type="ECO:0000313" key="4">
    <source>
        <dbReference type="Proteomes" id="UP001152797"/>
    </source>
</evidence>
<dbReference type="EMBL" id="CAMXCT020002223">
    <property type="protein sequence ID" value="CAL1149982.1"/>
    <property type="molecule type" value="Genomic_DNA"/>
</dbReference>
<organism evidence="2">
    <name type="scientific">Cladocopium goreaui</name>
    <dbReference type="NCBI Taxonomy" id="2562237"/>
    <lineage>
        <taxon>Eukaryota</taxon>
        <taxon>Sar</taxon>
        <taxon>Alveolata</taxon>
        <taxon>Dinophyceae</taxon>
        <taxon>Suessiales</taxon>
        <taxon>Symbiodiniaceae</taxon>
        <taxon>Cladocopium</taxon>
    </lineage>
</organism>
<feature type="region of interest" description="Disordered" evidence="1">
    <location>
        <begin position="39"/>
        <end position="139"/>
    </location>
</feature>
<reference evidence="3 4" key="2">
    <citation type="submission" date="2024-05" db="EMBL/GenBank/DDBJ databases">
        <authorList>
            <person name="Chen Y."/>
            <person name="Shah S."/>
            <person name="Dougan E. K."/>
            <person name="Thang M."/>
            <person name="Chan C."/>
        </authorList>
    </citation>
    <scope>NUCLEOTIDE SEQUENCE [LARGE SCALE GENOMIC DNA]</scope>
</reference>
<evidence type="ECO:0000256" key="1">
    <source>
        <dbReference type="SAM" id="MobiDB-lite"/>
    </source>
</evidence>
<dbReference type="AlphaFoldDB" id="A0A9P1G430"/>
<feature type="compositionally biased region" description="Basic and acidic residues" evidence="1">
    <location>
        <begin position="121"/>
        <end position="131"/>
    </location>
</feature>
<accession>A0A9P1G430</accession>
<proteinExistence type="predicted"/>
<evidence type="ECO:0000313" key="3">
    <source>
        <dbReference type="EMBL" id="CAL4783919.1"/>
    </source>
</evidence>
<feature type="region of interest" description="Disordered" evidence="1">
    <location>
        <begin position="152"/>
        <end position="182"/>
    </location>
</feature>
<name>A0A9P1G430_9DINO</name>
<reference evidence="2" key="1">
    <citation type="submission" date="2022-10" db="EMBL/GenBank/DDBJ databases">
        <authorList>
            <person name="Chen Y."/>
            <person name="Dougan E. K."/>
            <person name="Chan C."/>
            <person name="Rhodes N."/>
            <person name="Thang M."/>
        </authorList>
    </citation>
    <scope>NUCLEOTIDE SEQUENCE</scope>
</reference>
<evidence type="ECO:0000313" key="2">
    <source>
        <dbReference type="EMBL" id="CAI3996607.1"/>
    </source>
</evidence>
<gene>
    <name evidence="2" type="ORF">C1SCF055_LOCUS23070</name>
</gene>
<protein>
    <submittedName>
        <fullName evidence="3">Copia protein</fullName>
    </submittedName>
</protein>
<feature type="compositionally biased region" description="Basic and acidic residues" evidence="1">
    <location>
        <begin position="8"/>
        <end position="25"/>
    </location>
</feature>